<dbReference type="InterPro" id="IPR011453">
    <property type="entry name" value="DUF1559"/>
</dbReference>
<evidence type="ECO:0000259" key="1">
    <source>
        <dbReference type="Pfam" id="PF07596"/>
    </source>
</evidence>
<dbReference type="Gene3D" id="3.30.700.10">
    <property type="entry name" value="Glycoprotein, Type 4 Pilin"/>
    <property type="match status" value="1"/>
</dbReference>
<dbReference type="Proteomes" id="UP000464378">
    <property type="component" value="Chromosome"/>
</dbReference>
<reference evidence="2" key="1">
    <citation type="submission" date="2019-04" db="EMBL/GenBank/DDBJ databases">
        <authorList>
            <consortium name="Science for Life Laboratories"/>
        </authorList>
    </citation>
    <scope>NUCLEOTIDE SEQUENCE</scope>
    <source>
        <strain evidence="2">MBLW1</strain>
    </source>
</reference>
<dbReference type="InterPro" id="IPR012902">
    <property type="entry name" value="N_methyl_site"/>
</dbReference>
<dbReference type="InParanoid" id="A0A6C2YNM0"/>
<dbReference type="InterPro" id="IPR027558">
    <property type="entry name" value="Pre_pil_HX9DG_C"/>
</dbReference>
<dbReference type="SUPFAM" id="SSF54523">
    <property type="entry name" value="Pili subunits"/>
    <property type="match status" value="1"/>
</dbReference>
<dbReference type="EMBL" id="LR593887">
    <property type="protein sequence ID" value="VTS02054.1"/>
    <property type="molecule type" value="Genomic_DNA"/>
</dbReference>
<sequence>MRKRAAFTLLELLIVLTIVSVLLGLLIPAVQKVRAAAGRLSCTNNLKQIGLASHHYASAHGDFPPGVFPPSDLLFGLNIHVALLPYLEQNALYQQAESDCATMPITHLAPPHVGLRTLVKTYQCPVDSRQSFLHRIPQGSVVAVTGYLGVSGVGEEERPSGMIYTFSRTRIRDVSDGTSNTLYFGERPPTPDYRCSWWYMSFAHVASEPFLPINAVRGMPEGTSLGADYLACHPGPYAFTPGDTTSVCHAYHFWSMHPGGANFAFADSSVRFITYAANDIMPALATRAGGEVVQLPD</sequence>
<dbReference type="PANTHER" id="PTHR30093:SF2">
    <property type="entry name" value="TYPE II SECRETION SYSTEM PROTEIN H"/>
    <property type="match status" value="1"/>
</dbReference>
<dbReference type="PANTHER" id="PTHR30093">
    <property type="entry name" value="GENERAL SECRETION PATHWAY PROTEIN G"/>
    <property type="match status" value="1"/>
</dbReference>
<feature type="domain" description="DUF1559" evidence="1">
    <location>
        <begin position="31"/>
        <end position="276"/>
    </location>
</feature>
<accession>A0A6C2YNM0</accession>
<dbReference type="RefSeq" id="WP_162661362.1">
    <property type="nucleotide sequence ID" value="NZ_LR593887.1"/>
</dbReference>
<dbReference type="InterPro" id="IPR045584">
    <property type="entry name" value="Pilin-like"/>
</dbReference>
<gene>
    <name evidence="2" type="ORF">GMBLW1_13050</name>
</gene>
<evidence type="ECO:0000313" key="2">
    <source>
        <dbReference type="EMBL" id="VIP02655.1"/>
    </source>
</evidence>
<keyword evidence="3" id="KW-1185">Reference proteome</keyword>
<protein>
    <recommendedName>
        <fullName evidence="1">DUF1559 domain-containing protein</fullName>
    </recommendedName>
</protein>
<dbReference type="NCBIfam" id="TIGR02532">
    <property type="entry name" value="IV_pilin_GFxxxE"/>
    <property type="match status" value="1"/>
</dbReference>
<evidence type="ECO:0000313" key="3">
    <source>
        <dbReference type="Proteomes" id="UP000464378"/>
    </source>
</evidence>
<organism evidence="2">
    <name type="scientific">Tuwongella immobilis</name>
    <dbReference type="NCBI Taxonomy" id="692036"/>
    <lineage>
        <taxon>Bacteria</taxon>
        <taxon>Pseudomonadati</taxon>
        <taxon>Planctomycetota</taxon>
        <taxon>Planctomycetia</taxon>
        <taxon>Gemmatales</taxon>
        <taxon>Gemmataceae</taxon>
        <taxon>Tuwongella</taxon>
    </lineage>
</organism>
<dbReference type="Pfam" id="PF07963">
    <property type="entry name" value="N_methyl"/>
    <property type="match status" value="1"/>
</dbReference>
<proteinExistence type="predicted"/>
<dbReference type="AlphaFoldDB" id="A0A6C2YNM0"/>
<dbReference type="Pfam" id="PF07596">
    <property type="entry name" value="SBP_bac_10"/>
    <property type="match status" value="1"/>
</dbReference>
<name>A0A6C2YNM0_9BACT</name>
<dbReference type="NCBIfam" id="TIGR04294">
    <property type="entry name" value="pre_pil_HX9DG"/>
    <property type="match status" value="1"/>
</dbReference>
<dbReference type="KEGG" id="tim:GMBLW1_13050"/>
<dbReference type="EMBL" id="LR586016">
    <property type="protein sequence ID" value="VIP02655.1"/>
    <property type="molecule type" value="Genomic_DNA"/>
</dbReference>